<feature type="domain" description="Glycosyl transferase family 1" evidence="16">
    <location>
        <begin position="319"/>
        <end position="398"/>
    </location>
</feature>
<comment type="similarity">
    <text evidence="15">Belongs to the glycosyltransferase group 1 family.</text>
</comment>
<evidence type="ECO:0000256" key="3">
    <source>
        <dbReference type="ARBA" id="ARBA00004922"/>
    </source>
</evidence>
<keyword evidence="7 15" id="KW-0328">Glycosyltransferase</keyword>
<sequence>MDLRNKVKIALIHPDLGIGGAERLMVDIAIGLQNLGHTITIHTNFFDPNHCFKEDCSQLKIETYAQGIPNTFFNKFYILINNLKQIYLILYVLFFYNETYDFFIIDQNPISILFIFLYRFWLKLFINILILDEKRYKIPRCLFYCHFPDQNLAKRDSNLKKIYRIPFDFIEEFSLYFSDKIFVNSNFTKKVFNETFTWLSKKSNNKPLVIYPCVDLSKIPQNNDFFNEFGNFLQNKPNFKYFLSINRFERKKNIELAIKSFSKIPLLNDESKNIKLLVSGGYDSKVIENVEYLKELENLTKELQLSSTIINTSTQKFSYDLISNYQVIFLPSISSNLKDLFILNAECLLYTPSYEHFGIVPLEAMKFNTLVLADVTGGPTETILPIDKFGTDGTGWLKETDPNIWFKILVKILEWDDNEKSLYKKNGYNHIEKNFTREVMCSKIDEVIQKNL</sequence>
<dbReference type="Pfam" id="PF13439">
    <property type="entry name" value="Glyco_transf_4"/>
    <property type="match status" value="1"/>
</dbReference>
<evidence type="ECO:0000259" key="16">
    <source>
        <dbReference type="Pfam" id="PF00534"/>
    </source>
</evidence>
<comment type="pathway">
    <text evidence="3 15">Protein modification; protein glycosylation.</text>
</comment>
<evidence type="ECO:0000256" key="9">
    <source>
        <dbReference type="ARBA" id="ARBA00022692"/>
    </source>
</evidence>
<dbReference type="PANTHER" id="PTHR45918:SF1">
    <property type="entry name" value="ALPHA-1,3_1,6-MANNOSYLTRANSFERASE ALG2"/>
    <property type="match status" value="1"/>
</dbReference>
<dbReference type="InterPro" id="IPR028098">
    <property type="entry name" value="Glyco_trans_4-like_N"/>
</dbReference>
<keyword evidence="11 15" id="KW-1133">Transmembrane helix</keyword>
<dbReference type="STRING" id="1344418.A0A1D2VD91"/>
<dbReference type="InterPro" id="IPR027054">
    <property type="entry name" value="ALG2"/>
</dbReference>
<dbReference type="GO" id="GO:0033164">
    <property type="term" value="F:initiation-specific glycolipid 1,6-alpha-mannosyltransferase activity"/>
    <property type="evidence" value="ECO:0007669"/>
    <property type="project" value="EnsemblFungi"/>
</dbReference>
<feature type="domain" description="Glycosyltransferase subfamily 4-like N-terminal" evidence="17">
    <location>
        <begin position="18"/>
        <end position="217"/>
    </location>
</feature>
<evidence type="ECO:0000256" key="13">
    <source>
        <dbReference type="ARBA" id="ARBA00045103"/>
    </source>
</evidence>
<dbReference type="InterPro" id="IPR001296">
    <property type="entry name" value="Glyco_trans_1"/>
</dbReference>
<keyword evidence="12 15" id="KW-0472">Membrane</keyword>
<evidence type="ECO:0000259" key="17">
    <source>
        <dbReference type="Pfam" id="PF13439"/>
    </source>
</evidence>
<organism evidence="18 19">
    <name type="scientific">Ascoidea rubescens DSM 1968</name>
    <dbReference type="NCBI Taxonomy" id="1344418"/>
    <lineage>
        <taxon>Eukaryota</taxon>
        <taxon>Fungi</taxon>
        <taxon>Dikarya</taxon>
        <taxon>Ascomycota</taxon>
        <taxon>Saccharomycotina</taxon>
        <taxon>Saccharomycetes</taxon>
        <taxon>Ascoideaceae</taxon>
        <taxon>Ascoidea</taxon>
    </lineage>
</organism>
<evidence type="ECO:0000256" key="4">
    <source>
        <dbReference type="ARBA" id="ARBA00011969"/>
    </source>
</evidence>
<evidence type="ECO:0000256" key="14">
    <source>
        <dbReference type="ARBA" id="ARBA00045104"/>
    </source>
</evidence>
<evidence type="ECO:0000256" key="6">
    <source>
        <dbReference type="ARBA" id="ARBA00019218"/>
    </source>
</evidence>
<evidence type="ECO:0000256" key="5">
    <source>
        <dbReference type="ARBA" id="ARBA00012649"/>
    </source>
</evidence>
<comment type="subcellular location">
    <subcellularLocation>
        <location evidence="2 15">Endoplasmic reticulum membrane</location>
    </subcellularLocation>
</comment>
<comment type="catalytic activity">
    <reaction evidence="14 15">
        <text>an alpha-D-Man-(1-&gt;3)-beta-D-Man-(1-&gt;4)-beta-D-GlcNAc-(1-&gt;4)-alpha-D-GlcNAc-diphospho-di-trans,poly-cis-dolichol + GDP-alpha-D-mannose = an alpha-D-Man-(1-&gt;3)-[alpha-D-Man-(1-&gt;6)]-beta-D-Man-(1-&gt;4)-beta-D-GlcNAc-(1-&gt;4)-alpha-D-GlcNAc-diphospho-di-trans,poly-cis-dolichol + GDP + H(+)</text>
        <dbReference type="Rhea" id="RHEA:29519"/>
        <dbReference type="Rhea" id="RHEA-COMP:19513"/>
        <dbReference type="Rhea" id="RHEA-COMP:19515"/>
        <dbReference type="ChEBI" id="CHEBI:15378"/>
        <dbReference type="ChEBI" id="CHEBI:57527"/>
        <dbReference type="ChEBI" id="CHEBI:58189"/>
        <dbReference type="ChEBI" id="CHEBI:132510"/>
        <dbReference type="ChEBI" id="CHEBI:132511"/>
        <dbReference type="EC" id="2.4.1.257"/>
    </reaction>
    <physiologicalReaction direction="left-to-right" evidence="14 15">
        <dbReference type="Rhea" id="RHEA:29520"/>
    </physiologicalReaction>
</comment>
<dbReference type="RefSeq" id="XP_020045912.1">
    <property type="nucleotide sequence ID" value="XM_020191962.1"/>
</dbReference>
<feature type="domain" description="Glycosyl transferase family 1" evidence="16">
    <location>
        <begin position="234"/>
        <end position="312"/>
    </location>
</feature>
<keyword evidence="9 15" id="KW-0812">Transmembrane</keyword>
<evidence type="ECO:0000313" key="19">
    <source>
        <dbReference type="Proteomes" id="UP000095038"/>
    </source>
</evidence>
<evidence type="ECO:0000256" key="1">
    <source>
        <dbReference type="ARBA" id="ARBA00003142"/>
    </source>
</evidence>
<feature type="transmembrane region" description="Helical" evidence="15">
    <location>
        <begin position="76"/>
        <end position="96"/>
    </location>
</feature>
<dbReference type="Pfam" id="PF00534">
    <property type="entry name" value="Glycos_transf_1"/>
    <property type="match status" value="2"/>
</dbReference>
<dbReference type="GO" id="GO:0102704">
    <property type="term" value="F:GDP-Man:Man(2)GlcNAc(2)-PP-Dol alpha-1,6-mannosyltransferase activity"/>
    <property type="evidence" value="ECO:0007669"/>
    <property type="project" value="UniProtKB-UniRule"/>
</dbReference>
<comment type="catalytic activity">
    <reaction evidence="13 15">
        <text>a beta-D-Man-(1-&gt;4)-beta-D-GlcNAc-(1-&gt;4)-alpha-D-GlcNAc-diphospho-di-trans,poly-cis-dolichol + GDP-alpha-D-mannose = an alpha-D-Man-(1-&gt;3)-beta-D-Man-(1-&gt;4)-beta-D-GlcNAc-(1-&gt;4)-alpha-D-GlcNAc-diphospho-di-trans,poly-cis-dolichol + GDP + H(+)</text>
        <dbReference type="Rhea" id="RHEA:29515"/>
        <dbReference type="Rhea" id="RHEA-COMP:19511"/>
        <dbReference type="Rhea" id="RHEA-COMP:19513"/>
        <dbReference type="ChEBI" id="CHEBI:15378"/>
        <dbReference type="ChEBI" id="CHEBI:57527"/>
        <dbReference type="ChEBI" id="CHEBI:58189"/>
        <dbReference type="ChEBI" id="CHEBI:58472"/>
        <dbReference type="ChEBI" id="CHEBI:132510"/>
        <dbReference type="EC" id="2.4.1.132"/>
    </reaction>
    <physiologicalReaction direction="left-to-right" evidence="13 15">
        <dbReference type="Rhea" id="RHEA:29516"/>
    </physiologicalReaction>
</comment>
<dbReference type="EMBL" id="KV454485">
    <property type="protein sequence ID" value="ODV59605.1"/>
    <property type="molecule type" value="Genomic_DNA"/>
</dbReference>
<evidence type="ECO:0000256" key="2">
    <source>
        <dbReference type="ARBA" id="ARBA00004586"/>
    </source>
</evidence>
<reference evidence="19" key="1">
    <citation type="submission" date="2016-05" db="EMBL/GenBank/DDBJ databases">
        <title>Comparative genomics of biotechnologically important yeasts.</title>
        <authorList>
            <consortium name="DOE Joint Genome Institute"/>
            <person name="Riley R."/>
            <person name="Haridas S."/>
            <person name="Wolfe K.H."/>
            <person name="Lopes M.R."/>
            <person name="Hittinger C.T."/>
            <person name="Goker M."/>
            <person name="Salamov A."/>
            <person name="Wisecaver J."/>
            <person name="Long T.M."/>
            <person name="Aerts A.L."/>
            <person name="Barry K."/>
            <person name="Choi C."/>
            <person name="Clum A."/>
            <person name="Coughlan A.Y."/>
            <person name="Deshpande S."/>
            <person name="Douglass A.P."/>
            <person name="Hanson S.J."/>
            <person name="Klenk H.-P."/>
            <person name="Labutti K."/>
            <person name="Lapidus A."/>
            <person name="Lindquist E."/>
            <person name="Lipzen A."/>
            <person name="Meier-Kolthoff J.P."/>
            <person name="Ohm R.A."/>
            <person name="Otillar R.P."/>
            <person name="Pangilinan J."/>
            <person name="Peng Y."/>
            <person name="Rokas A."/>
            <person name="Rosa C.A."/>
            <person name="Scheuner C."/>
            <person name="Sibirny A.A."/>
            <person name="Slot J.C."/>
            <person name="Stielow J.B."/>
            <person name="Sun H."/>
            <person name="Kurtzman C.P."/>
            <person name="Blackwell M."/>
            <person name="Grigoriev I.V."/>
            <person name="Jeffries T.W."/>
        </authorList>
    </citation>
    <scope>NUCLEOTIDE SEQUENCE [LARGE SCALE GENOMIC DNA]</scope>
    <source>
        <strain evidence="19">DSM 1968</strain>
    </source>
</reference>
<dbReference type="SUPFAM" id="SSF53756">
    <property type="entry name" value="UDP-Glycosyltransferase/glycogen phosphorylase"/>
    <property type="match status" value="1"/>
</dbReference>
<dbReference type="EC" id="2.4.1.132" evidence="5 15"/>
<evidence type="ECO:0000256" key="10">
    <source>
        <dbReference type="ARBA" id="ARBA00022824"/>
    </source>
</evidence>
<dbReference type="OrthoDB" id="448893at2759"/>
<dbReference type="InParanoid" id="A0A1D2VD91"/>
<evidence type="ECO:0000256" key="7">
    <source>
        <dbReference type="ARBA" id="ARBA00022676"/>
    </source>
</evidence>
<feature type="transmembrane region" description="Helical" evidence="15">
    <location>
        <begin position="108"/>
        <end position="130"/>
    </location>
</feature>
<dbReference type="EC" id="2.4.1.257" evidence="4 15"/>
<gene>
    <name evidence="18" type="ORF">ASCRUDRAFT_71558</name>
</gene>
<evidence type="ECO:0000313" key="18">
    <source>
        <dbReference type="EMBL" id="ODV59605.1"/>
    </source>
</evidence>
<name>A0A1D2VD91_9ASCO</name>
<comment type="function">
    <text evidence="1 15">Mannosylates Man(2)GlcNAc(2)-dolichol diphosphate and Man(1)GlcNAc(2)-dolichol diphosphate to form Man(3)GlcNAc(2)-dolichol diphosphate.</text>
</comment>
<dbReference type="UniPathway" id="UPA00378"/>
<evidence type="ECO:0000256" key="12">
    <source>
        <dbReference type="ARBA" id="ARBA00023136"/>
    </source>
</evidence>
<accession>A0A1D2VD91</accession>
<keyword evidence="10 15" id="KW-0256">Endoplasmic reticulum</keyword>
<dbReference type="FunCoup" id="A0A1D2VD91">
    <property type="interactions" value="736"/>
</dbReference>
<keyword evidence="19" id="KW-1185">Reference proteome</keyword>
<evidence type="ECO:0000256" key="11">
    <source>
        <dbReference type="ARBA" id="ARBA00022989"/>
    </source>
</evidence>
<dbReference type="Proteomes" id="UP000095038">
    <property type="component" value="Unassembled WGS sequence"/>
</dbReference>
<dbReference type="GeneID" id="30965598"/>
<dbReference type="GO" id="GO:0004378">
    <property type="term" value="F:GDP-Man:Man(1)GlcNAc(2)-PP-Dol alpha-1,3-mannosyltransferase activity"/>
    <property type="evidence" value="ECO:0007669"/>
    <property type="project" value="UniProtKB-UniRule"/>
</dbReference>
<dbReference type="Gene3D" id="3.40.50.2000">
    <property type="entry name" value="Glycogen Phosphorylase B"/>
    <property type="match status" value="2"/>
</dbReference>
<dbReference type="GO" id="GO:0006488">
    <property type="term" value="P:dolichol-linked oligosaccharide biosynthetic process"/>
    <property type="evidence" value="ECO:0007669"/>
    <property type="project" value="EnsemblFungi"/>
</dbReference>
<evidence type="ECO:0000256" key="8">
    <source>
        <dbReference type="ARBA" id="ARBA00022679"/>
    </source>
</evidence>
<protein>
    <recommendedName>
        <fullName evidence="6 15">Alpha-1,3/1,6-mannosyltransferase ALG2</fullName>
        <ecNumber evidence="5 15">2.4.1.132</ecNumber>
        <ecNumber evidence="4 15">2.4.1.257</ecNumber>
    </recommendedName>
    <alternativeName>
        <fullName evidence="15">GDP-Man:Man(1)GlcNAc(2)-PP-Dol alpha-1,3-mannosyltransferase</fullName>
    </alternativeName>
</protein>
<keyword evidence="8 15" id="KW-0808">Transferase</keyword>
<dbReference type="PANTHER" id="PTHR45918">
    <property type="entry name" value="ALPHA-1,3/1,6-MANNOSYLTRANSFERASE ALG2"/>
    <property type="match status" value="1"/>
</dbReference>
<dbReference type="AlphaFoldDB" id="A0A1D2VD91"/>
<dbReference type="GO" id="GO:0005789">
    <property type="term" value="C:endoplasmic reticulum membrane"/>
    <property type="evidence" value="ECO:0007669"/>
    <property type="project" value="UniProtKB-SubCell"/>
</dbReference>
<evidence type="ECO:0000256" key="15">
    <source>
        <dbReference type="RuleBase" id="RU367136"/>
    </source>
</evidence>
<proteinExistence type="inferred from homology"/>